<dbReference type="SMART" id="SM01019">
    <property type="entry name" value="B3"/>
    <property type="match status" value="3"/>
</dbReference>
<feature type="compositionally biased region" description="Acidic residues" evidence="6">
    <location>
        <begin position="96"/>
        <end position="129"/>
    </location>
</feature>
<proteinExistence type="predicted"/>
<dbReference type="InterPro" id="IPR015300">
    <property type="entry name" value="DNA-bd_pseudobarrel_sf"/>
</dbReference>
<dbReference type="InterPro" id="IPR039218">
    <property type="entry name" value="REM_fam"/>
</dbReference>
<keyword evidence="4" id="KW-0804">Transcription</keyword>
<sequence>KIPIGFLKYLKGHDHIEHVVLKRAGNKWLVRMNGRRLEDGWEKFVEEHDLQLGDILIFRHEGDMDFDVSIFDSTHCDTEYAEYKQIQEEKDKRVEDENEDDEVVEDENDEEEEQEEDDDDDDDDDEDDEVYTHDRPFGRSHFEFTIKQYCLSRGFMCIPKQFAQDNRLNNRKCNIIMRDEQSSWTFSVYTNGKNSIIRSGWREFCIMNCLKEGDRLMFEIVSNGDTPIFRFHGNFSFDSVVSINKLDLRGSPSLQAEVKMKILDAERMSDKGRRLKTSSTTTPESQVAASTSVDVNSHFISTIKPYTIKNSTLYLPLDFAKSNGLMDKSEMILVDEKQRSWSVWLGRMGHHFGILRGWTQFKKANGVQVGDTYKFELTYNGTIPIVHFHCNYSGKDAVVDGQKETSH</sequence>
<keyword evidence="5" id="KW-0539">Nucleus</keyword>
<dbReference type="STRING" id="33114.A0A2G2VA27"/>
<evidence type="ECO:0000313" key="8">
    <source>
        <dbReference type="EMBL" id="PHT29842.1"/>
    </source>
</evidence>
<keyword evidence="9" id="KW-1185">Reference proteome</keyword>
<evidence type="ECO:0000256" key="1">
    <source>
        <dbReference type="ARBA" id="ARBA00004123"/>
    </source>
</evidence>
<evidence type="ECO:0000256" key="3">
    <source>
        <dbReference type="ARBA" id="ARBA00023125"/>
    </source>
</evidence>
<evidence type="ECO:0000256" key="5">
    <source>
        <dbReference type="ARBA" id="ARBA00023242"/>
    </source>
</evidence>
<evidence type="ECO:0000256" key="4">
    <source>
        <dbReference type="ARBA" id="ARBA00023163"/>
    </source>
</evidence>
<accession>A0A2G2VA27</accession>
<name>A0A2G2VA27_CAPBA</name>
<dbReference type="Proteomes" id="UP000224567">
    <property type="component" value="Unassembled WGS sequence"/>
</dbReference>
<dbReference type="PANTHER" id="PTHR31674:SF78">
    <property type="entry name" value="TF-B3 DOMAIN-CONTAINING PROTEIN"/>
    <property type="match status" value="1"/>
</dbReference>
<evidence type="ECO:0000256" key="2">
    <source>
        <dbReference type="ARBA" id="ARBA00023015"/>
    </source>
</evidence>
<comment type="caution">
    <text evidence="8">The sequence shown here is derived from an EMBL/GenBank/DDBJ whole genome shotgun (WGS) entry which is preliminary data.</text>
</comment>
<feature type="region of interest" description="Disordered" evidence="6">
    <location>
        <begin position="87"/>
        <end position="135"/>
    </location>
</feature>
<feature type="domain" description="TF-B3" evidence="7">
    <location>
        <begin position="141"/>
        <end position="234"/>
    </location>
</feature>
<keyword evidence="2" id="KW-0805">Transcription regulation</keyword>
<feature type="domain" description="TF-B3" evidence="7">
    <location>
        <begin position="1"/>
        <end position="74"/>
    </location>
</feature>
<dbReference type="Gene3D" id="2.40.330.10">
    <property type="entry name" value="DNA-binding pseudobarrel domain"/>
    <property type="match status" value="3"/>
</dbReference>
<dbReference type="AlphaFoldDB" id="A0A2G2VA27"/>
<keyword evidence="3" id="KW-0238">DNA-binding</keyword>
<dbReference type="OrthoDB" id="1109907at2759"/>
<feature type="domain" description="TF-B3" evidence="7">
    <location>
        <begin position="298"/>
        <end position="391"/>
    </location>
</feature>
<protein>
    <recommendedName>
        <fullName evidence="7">TF-B3 domain-containing protein</fullName>
    </recommendedName>
</protein>
<dbReference type="CDD" id="cd10017">
    <property type="entry name" value="B3_DNA"/>
    <property type="match status" value="3"/>
</dbReference>
<evidence type="ECO:0000259" key="7">
    <source>
        <dbReference type="PROSITE" id="PS50863"/>
    </source>
</evidence>
<dbReference type="PROSITE" id="PS50863">
    <property type="entry name" value="B3"/>
    <property type="match status" value="3"/>
</dbReference>
<reference evidence="9" key="2">
    <citation type="journal article" date="2017" name="J. Anim. Genet.">
        <title>Multiple reference genome sequences of hot pepper reveal the massive evolution of plant disease resistance genes by retroduplication.</title>
        <authorList>
            <person name="Kim S."/>
            <person name="Park J."/>
            <person name="Yeom S.-I."/>
            <person name="Kim Y.-M."/>
            <person name="Seo E."/>
            <person name="Kim K.-T."/>
            <person name="Kim M.-S."/>
            <person name="Lee J.M."/>
            <person name="Cheong K."/>
            <person name="Shin H.-S."/>
            <person name="Kim S.-B."/>
            <person name="Han K."/>
            <person name="Lee J."/>
            <person name="Park M."/>
            <person name="Lee H.-A."/>
            <person name="Lee H.-Y."/>
            <person name="Lee Y."/>
            <person name="Oh S."/>
            <person name="Lee J.H."/>
            <person name="Choi E."/>
            <person name="Choi E."/>
            <person name="Lee S.E."/>
            <person name="Jeon J."/>
            <person name="Kim H."/>
            <person name="Choi G."/>
            <person name="Song H."/>
            <person name="Lee J."/>
            <person name="Lee S.-C."/>
            <person name="Kwon J.-K."/>
            <person name="Lee H.-Y."/>
            <person name="Koo N."/>
            <person name="Hong Y."/>
            <person name="Kim R.W."/>
            <person name="Kang W.-H."/>
            <person name="Huh J.H."/>
            <person name="Kang B.-C."/>
            <person name="Yang T.-J."/>
            <person name="Lee Y.-H."/>
            <person name="Bennetzen J.L."/>
            <person name="Choi D."/>
        </authorList>
    </citation>
    <scope>NUCLEOTIDE SEQUENCE [LARGE SCALE GENOMIC DNA]</scope>
    <source>
        <strain evidence="9">cv. PBC81</strain>
    </source>
</reference>
<dbReference type="SUPFAM" id="SSF101936">
    <property type="entry name" value="DNA-binding pseudobarrel domain"/>
    <property type="match status" value="3"/>
</dbReference>
<feature type="non-terminal residue" evidence="8">
    <location>
        <position position="1"/>
    </location>
</feature>
<dbReference type="GO" id="GO:0005634">
    <property type="term" value="C:nucleus"/>
    <property type="evidence" value="ECO:0007669"/>
    <property type="project" value="UniProtKB-SubCell"/>
</dbReference>
<organism evidence="8 9">
    <name type="scientific">Capsicum baccatum</name>
    <name type="common">Peruvian pepper</name>
    <dbReference type="NCBI Taxonomy" id="33114"/>
    <lineage>
        <taxon>Eukaryota</taxon>
        <taxon>Viridiplantae</taxon>
        <taxon>Streptophyta</taxon>
        <taxon>Embryophyta</taxon>
        <taxon>Tracheophyta</taxon>
        <taxon>Spermatophyta</taxon>
        <taxon>Magnoliopsida</taxon>
        <taxon>eudicotyledons</taxon>
        <taxon>Gunneridae</taxon>
        <taxon>Pentapetalae</taxon>
        <taxon>asterids</taxon>
        <taxon>lamiids</taxon>
        <taxon>Solanales</taxon>
        <taxon>Solanaceae</taxon>
        <taxon>Solanoideae</taxon>
        <taxon>Capsiceae</taxon>
        <taxon>Capsicum</taxon>
    </lineage>
</organism>
<reference evidence="8 9" key="1">
    <citation type="journal article" date="2017" name="Genome Biol.">
        <title>New reference genome sequences of hot pepper reveal the massive evolution of plant disease-resistance genes by retroduplication.</title>
        <authorList>
            <person name="Kim S."/>
            <person name="Park J."/>
            <person name="Yeom S.I."/>
            <person name="Kim Y.M."/>
            <person name="Seo E."/>
            <person name="Kim K.T."/>
            <person name="Kim M.S."/>
            <person name="Lee J.M."/>
            <person name="Cheong K."/>
            <person name="Shin H.S."/>
            <person name="Kim S.B."/>
            <person name="Han K."/>
            <person name="Lee J."/>
            <person name="Park M."/>
            <person name="Lee H.A."/>
            <person name="Lee H.Y."/>
            <person name="Lee Y."/>
            <person name="Oh S."/>
            <person name="Lee J.H."/>
            <person name="Choi E."/>
            <person name="Choi E."/>
            <person name="Lee S.E."/>
            <person name="Jeon J."/>
            <person name="Kim H."/>
            <person name="Choi G."/>
            <person name="Song H."/>
            <person name="Lee J."/>
            <person name="Lee S.C."/>
            <person name="Kwon J.K."/>
            <person name="Lee H.Y."/>
            <person name="Koo N."/>
            <person name="Hong Y."/>
            <person name="Kim R.W."/>
            <person name="Kang W.H."/>
            <person name="Huh J.H."/>
            <person name="Kang B.C."/>
            <person name="Yang T.J."/>
            <person name="Lee Y.H."/>
            <person name="Bennetzen J.L."/>
            <person name="Choi D."/>
        </authorList>
    </citation>
    <scope>NUCLEOTIDE SEQUENCE [LARGE SCALE GENOMIC DNA]</scope>
    <source>
        <strain evidence="9">cv. PBC81</strain>
    </source>
</reference>
<dbReference type="InterPro" id="IPR003340">
    <property type="entry name" value="B3_DNA-bd"/>
</dbReference>
<dbReference type="Pfam" id="PF02362">
    <property type="entry name" value="B3"/>
    <property type="match status" value="3"/>
</dbReference>
<comment type="subcellular location">
    <subcellularLocation>
        <location evidence="1">Nucleus</location>
    </subcellularLocation>
</comment>
<dbReference type="EMBL" id="MLFT02000079">
    <property type="protein sequence ID" value="PHT29842.1"/>
    <property type="molecule type" value="Genomic_DNA"/>
</dbReference>
<gene>
    <name evidence="8" type="ORF">CQW23_30560</name>
</gene>
<dbReference type="PANTHER" id="PTHR31674">
    <property type="entry name" value="B3 DOMAIN-CONTAINING PROTEIN REM-LIKE 3-RELATED"/>
    <property type="match status" value="1"/>
</dbReference>
<evidence type="ECO:0000256" key="6">
    <source>
        <dbReference type="SAM" id="MobiDB-lite"/>
    </source>
</evidence>
<evidence type="ECO:0000313" key="9">
    <source>
        <dbReference type="Proteomes" id="UP000224567"/>
    </source>
</evidence>
<dbReference type="GO" id="GO:0003677">
    <property type="term" value="F:DNA binding"/>
    <property type="evidence" value="ECO:0007669"/>
    <property type="project" value="UniProtKB-KW"/>
</dbReference>